<comment type="caution">
    <text evidence="4">The sequence shown here is derived from an EMBL/GenBank/DDBJ whole genome shotgun (WGS) entry which is preliminary data.</text>
</comment>
<evidence type="ECO:0000313" key="5">
    <source>
        <dbReference type="Proteomes" id="UP000222106"/>
    </source>
</evidence>
<accession>A0A2A9EN28</accession>
<dbReference type="PANTHER" id="PTHR43684:SF1">
    <property type="entry name" value="ENOYL-COA DELTA ISOMERASE 2"/>
    <property type="match status" value="1"/>
</dbReference>
<dbReference type="RefSeq" id="WP_098483717.1">
    <property type="nucleotide sequence ID" value="NZ_PDJI01000004.1"/>
</dbReference>
<dbReference type="AlphaFoldDB" id="A0A2A9EN28"/>
<dbReference type="SUPFAM" id="SSF52096">
    <property type="entry name" value="ClpP/crotonase"/>
    <property type="match status" value="1"/>
</dbReference>
<dbReference type="OrthoDB" id="9777711at2"/>
<keyword evidence="2" id="KW-0576">Peroxisome</keyword>
<comment type="subcellular location">
    <subcellularLocation>
        <location evidence="1">Peroxisome</location>
    </subcellularLocation>
</comment>
<dbReference type="Pfam" id="PF00378">
    <property type="entry name" value="ECH_1"/>
    <property type="match status" value="1"/>
</dbReference>
<dbReference type="PANTHER" id="PTHR43684">
    <property type="match status" value="1"/>
</dbReference>
<evidence type="ECO:0000256" key="1">
    <source>
        <dbReference type="ARBA" id="ARBA00004275"/>
    </source>
</evidence>
<name>A0A2A9EN28_9MICO</name>
<organism evidence="4 5">
    <name type="scientific">Georgenia soli</name>
    <dbReference type="NCBI Taxonomy" id="638953"/>
    <lineage>
        <taxon>Bacteria</taxon>
        <taxon>Bacillati</taxon>
        <taxon>Actinomycetota</taxon>
        <taxon>Actinomycetes</taxon>
        <taxon>Micrococcales</taxon>
        <taxon>Bogoriellaceae</taxon>
        <taxon>Georgenia</taxon>
    </lineage>
</organism>
<dbReference type="Gene3D" id="3.90.226.10">
    <property type="entry name" value="2-enoyl-CoA Hydratase, Chain A, domain 1"/>
    <property type="match status" value="1"/>
</dbReference>
<reference evidence="4 5" key="1">
    <citation type="submission" date="2017-10" db="EMBL/GenBank/DDBJ databases">
        <title>Sequencing the genomes of 1000 actinobacteria strains.</title>
        <authorList>
            <person name="Klenk H.-P."/>
        </authorList>
    </citation>
    <scope>NUCLEOTIDE SEQUENCE [LARGE SCALE GENOMIC DNA]</scope>
    <source>
        <strain evidence="4 5">DSM 21838</strain>
    </source>
</reference>
<protein>
    <submittedName>
        <fullName evidence="4">Enoyl-CoA hydratase/carnithine racemase</fullName>
    </submittedName>
</protein>
<keyword evidence="5" id="KW-1185">Reference proteome</keyword>
<evidence type="ECO:0000313" key="4">
    <source>
        <dbReference type="EMBL" id="PFG39652.1"/>
    </source>
</evidence>
<keyword evidence="3" id="KW-0413">Isomerase</keyword>
<proteinExistence type="predicted"/>
<dbReference type="InterPro" id="IPR051053">
    <property type="entry name" value="ECH/Chromodomain_protein"/>
</dbReference>
<dbReference type="CDD" id="cd06558">
    <property type="entry name" value="crotonase-like"/>
    <property type="match status" value="1"/>
</dbReference>
<evidence type="ECO:0000256" key="2">
    <source>
        <dbReference type="ARBA" id="ARBA00023140"/>
    </source>
</evidence>
<dbReference type="InterPro" id="IPR001753">
    <property type="entry name" value="Enoyl-CoA_hydra/iso"/>
</dbReference>
<evidence type="ECO:0000256" key="3">
    <source>
        <dbReference type="ARBA" id="ARBA00023235"/>
    </source>
</evidence>
<dbReference type="InterPro" id="IPR029045">
    <property type="entry name" value="ClpP/crotonase-like_dom_sf"/>
</dbReference>
<dbReference type="Proteomes" id="UP000222106">
    <property type="component" value="Unassembled WGS sequence"/>
</dbReference>
<sequence length="254" mass="26534">MSDHVLVEQADGVLTLTLNRPEKKNALSAAMYASLGAAVARADDDDAVRCILLRAAGDSFCAGNDLADFVAVGGAESDGAAAPAAVAAFSFLRVLATARTPIVAAVQGRAVGIGLTMLLHCDLVHLAEDALLSAPFVDLGLVPEAASTLTLPARIGHVRAFSMFVLGETVSAEEAHAWGLANTVVSVDELDAFARASAAQVAARAPGAVAITKALMRDADALAERVDVEGRHFLERLRSPEAQQAFEQLLRRRR</sequence>
<dbReference type="EMBL" id="PDJI01000004">
    <property type="protein sequence ID" value="PFG39652.1"/>
    <property type="molecule type" value="Genomic_DNA"/>
</dbReference>
<dbReference type="GO" id="GO:0004165">
    <property type="term" value="F:delta(3)-delta(2)-enoyl-CoA isomerase activity"/>
    <property type="evidence" value="ECO:0007669"/>
    <property type="project" value="UniProtKB-ARBA"/>
</dbReference>
<gene>
    <name evidence="4" type="ORF">ATJ97_2163</name>
</gene>